<comment type="caution">
    <text evidence="2">The sequence shown here is derived from an EMBL/GenBank/DDBJ whole genome shotgun (WGS) entry which is preliminary data.</text>
</comment>
<dbReference type="Proteomes" id="UP000661607">
    <property type="component" value="Unassembled WGS sequence"/>
</dbReference>
<organism evidence="2 3">
    <name type="scientific">Nonomuraea africana</name>
    <dbReference type="NCBI Taxonomy" id="46171"/>
    <lineage>
        <taxon>Bacteria</taxon>
        <taxon>Bacillati</taxon>
        <taxon>Actinomycetota</taxon>
        <taxon>Actinomycetes</taxon>
        <taxon>Streptosporangiales</taxon>
        <taxon>Streptosporangiaceae</taxon>
        <taxon>Nonomuraea</taxon>
    </lineage>
</organism>
<keyword evidence="3" id="KW-1185">Reference proteome</keyword>
<feature type="transmembrane region" description="Helical" evidence="1">
    <location>
        <begin position="161"/>
        <end position="184"/>
    </location>
</feature>
<reference evidence="2 3" key="1">
    <citation type="submission" date="2020-10" db="EMBL/GenBank/DDBJ databases">
        <title>Sequencing the genomes of 1000 actinobacteria strains.</title>
        <authorList>
            <person name="Klenk H.-P."/>
        </authorList>
    </citation>
    <scope>NUCLEOTIDE SEQUENCE [LARGE SCALE GENOMIC DNA]</scope>
    <source>
        <strain evidence="2 3">DSM 43748</strain>
    </source>
</reference>
<feature type="transmembrane region" description="Helical" evidence="1">
    <location>
        <begin position="134"/>
        <end position="155"/>
    </location>
</feature>
<name>A0ABR9KAH3_9ACTN</name>
<keyword evidence="1" id="KW-1133">Transmembrane helix</keyword>
<keyword evidence="1" id="KW-0472">Membrane</keyword>
<evidence type="ECO:0000256" key="1">
    <source>
        <dbReference type="SAM" id="Phobius"/>
    </source>
</evidence>
<evidence type="ECO:0000313" key="2">
    <source>
        <dbReference type="EMBL" id="MBE1558984.1"/>
    </source>
</evidence>
<protein>
    <recommendedName>
        <fullName evidence="4">Sensor domain-containing protein</fullName>
    </recommendedName>
</protein>
<gene>
    <name evidence="2" type="ORF">H4W81_001763</name>
</gene>
<feature type="transmembrane region" description="Helical" evidence="1">
    <location>
        <begin position="40"/>
        <end position="57"/>
    </location>
</feature>
<keyword evidence="1" id="KW-0812">Transmembrane</keyword>
<dbReference type="EMBL" id="JADBEF010000001">
    <property type="protein sequence ID" value="MBE1558984.1"/>
    <property type="molecule type" value="Genomic_DNA"/>
</dbReference>
<feature type="transmembrane region" description="Helical" evidence="1">
    <location>
        <begin position="63"/>
        <end position="80"/>
    </location>
</feature>
<evidence type="ECO:0000313" key="3">
    <source>
        <dbReference type="Proteomes" id="UP000661607"/>
    </source>
</evidence>
<evidence type="ECO:0008006" key="4">
    <source>
        <dbReference type="Google" id="ProtNLM"/>
    </source>
</evidence>
<dbReference type="RefSeq" id="WP_192774324.1">
    <property type="nucleotide sequence ID" value="NZ_BAAASY010000017.1"/>
</dbReference>
<accession>A0ABR9KAH3</accession>
<sequence length="193" mass="20899">MPAITDTAAVIPEHAVKALMSEYDALKAEERQRIGARSQLLYATLTAVAGIITVTATMGRLELLLLLPLATTVLGWAYVTNDHKIAAIGRYVRGRLGPRLVGLVEDGSSDIDVFKWEKYHREDPLRPSRKRLQLAVDLAAFCVPPLSALIVLWLLGPHTPMVLIGSAAALATVVVLATQIVRYADVAGPVQRT</sequence>
<proteinExistence type="predicted"/>